<reference evidence="2 3" key="1">
    <citation type="submission" date="2018-02" db="EMBL/GenBank/DDBJ databases">
        <title>8 Nocardia nova and 1 Nocardia cyriacigeorgica strain used for evolution to TMP-SMX.</title>
        <authorList>
            <person name="Mehta H."/>
            <person name="Weng J."/>
            <person name="Shamoo Y."/>
        </authorList>
    </citation>
    <scope>NUCLEOTIDE SEQUENCE [LARGE SCALE GENOMIC DNA]</scope>
    <source>
        <strain evidence="2 3">BAA2227</strain>
    </source>
</reference>
<dbReference type="Proteomes" id="UP000238356">
    <property type="component" value="Unassembled WGS sequence"/>
</dbReference>
<feature type="compositionally biased region" description="Pro residues" evidence="1">
    <location>
        <begin position="382"/>
        <end position="444"/>
    </location>
</feature>
<dbReference type="Pfam" id="PF18937">
    <property type="entry name" value="DUF5685"/>
    <property type="match status" value="1"/>
</dbReference>
<evidence type="ECO:0000313" key="2">
    <source>
        <dbReference type="EMBL" id="PPJ32829.1"/>
    </source>
</evidence>
<sequence length="530" mass="55824">MFGLLTPCAHSAAKYGLDAADWRTHMCGLCLGLRDGHGQLARTATNTDAIVLNVLTEAQAGESARTAAGPCALRGMQRASVAAAESPGVRLATTASLLLGAAKIRDHADDGDAGPLVRRPMRKVADRWFASARANAADIGLDIEPLIAAIGRQAELEQAVWIHTACGGQPRLQAAHGRGAAAIDSRGSDIESDTRTIGSTPAELLATLTEPTQMCAAELFAHSAVLAGRPENTPALRDAGWHFGRIAHLADAIEDLDDDRRRNRFNPLLASGVSAEEAHGLLRESDAEIRRALHQAKLAHVPAVRWLLLDPLRGVVRKLGRAAAVACGDAKAACGCGKRGGRTLSDGADADAAVQLLGYPVAAGHIRPSAAAAAVTAQQPYQPNPYQPGTYPAPPPYQPNPAGPQIDPSPYPDQGPYPASPVQPYDIPPPFGDRPPSDPYPPSDEPPHEPPRRPTFWQGVGIICGVYCTGYACCGGHRRPCSGEHRDAWIQRCDCDCDDCCDCEGCGDCCNCCNSCGDCDCDCCGCDCNC</sequence>
<organism evidence="2 3">
    <name type="scientific">Nocardia nova</name>
    <dbReference type="NCBI Taxonomy" id="37330"/>
    <lineage>
        <taxon>Bacteria</taxon>
        <taxon>Bacillati</taxon>
        <taxon>Actinomycetota</taxon>
        <taxon>Actinomycetes</taxon>
        <taxon>Mycobacteriales</taxon>
        <taxon>Nocardiaceae</taxon>
        <taxon>Nocardia</taxon>
    </lineage>
</organism>
<dbReference type="AlphaFoldDB" id="A0A2S6AEF5"/>
<protein>
    <recommendedName>
        <fullName evidence="4">Regulatory protein</fullName>
    </recommendedName>
</protein>
<gene>
    <name evidence="2" type="ORF">C5F51_00325</name>
</gene>
<evidence type="ECO:0000256" key="1">
    <source>
        <dbReference type="SAM" id="MobiDB-lite"/>
    </source>
</evidence>
<dbReference type="InterPro" id="IPR043740">
    <property type="entry name" value="DUF5685"/>
</dbReference>
<dbReference type="EMBL" id="PSZD01000001">
    <property type="protein sequence ID" value="PPJ32829.1"/>
    <property type="molecule type" value="Genomic_DNA"/>
</dbReference>
<evidence type="ECO:0008006" key="4">
    <source>
        <dbReference type="Google" id="ProtNLM"/>
    </source>
</evidence>
<feature type="region of interest" description="Disordered" evidence="1">
    <location>
        <begin position="376"/>
        <end position="452"/>
    </location>
</feature>
<proteinExistence type="predicted"/>
<name>A0A2S6AEF5_9NOCA</name>
<accession>A0A2S6AEF5</accession>
<evidence type="ECO:0000313" key="3">
    <source>
        <dbReference type="Proteomes" id="UP000238356"/>
    </source>
</evidence>
<comment type="caution">
    <text evidence="2">The sequence shown here is derived from an EMBL/GenBank/DDBJ whole genome shotgun (WGS) entry which is preliminary data.</text>
</comment>
<dbReference type="RefSeq" id="WP_064906772.1">
    <property type="nucleotide sequence ID" value="NZ_JADLQW010000002.1"/>
</dbReference>
<keyword evidence="3" id="KW-1185">Reference proteome</keyword>